<evidence type="ECO:0000256" key="4">
    <source>
        <dbReference type="ARBA" id="ARBA00022989"/>
    </source>
</evidence>
<dbReference type="GO" id="GO:0030134">
    <property type="term" value="C:COPII-coated ER to Golgi transport vesicle"/>
    <property type="evidence" value="ECO:0007669"/>
    <property type="project" value="TreeGrafter"/>
</dbReference>
<protein>
    <recommendedName>
        <fullName evidence="7">CPW-WPC domain-containing protein</fullName>
    </recommendedName>
</protein>
<dbReference type="Pfam" id="PF13850">
    <property type="entry name" value="ERGIC_N"/>
    <property type="match status" value="1"/>
</dbReference>
<proteinExistence type="inferred from homology"/>
<keyword evidence="4" id="KW-1133">Transmembrane helix</keyword>
<comment type="similarity">
    <text evidence="2">Belongs to the ERGIC family.</text>
</comment>
<reference evidence="8" key="1">
    <citation type="submission" date="2021-05" db="EMBL/GenBank/DDBJ databases">
        <title>The genome of the haptophyte Pavlova lutheri (Diacronema luteri, Pavlovales) - a model for lipid biosynthesis in eukaryotic algae.</title>
        <authorList>
            <person name="Hulatt C.J."/>
            <person name="Posewitz M.C."/>
        </authorList>
    </citation>
    <scope>NUCLEOTIDE SEQUENCE</scope>
    <source>
        <strain evidence="8">NIVA-4/92</strain>
    </source>
</reference>
<dbReference type="PANTHER" id="PTHR10984">
    <property type="entry name" value="ENDOPLASMIC RETICULUM-GOLGI INTERMEDIATE COMPARTMENT PROTEIN"/>
    <property type="match status" value="1"/>
</dbReference>
<accession>A0A8J5XWT4</accession>
<dbReference type="Proteomes" id="UP000751190">
    <property type="component" value="Unassembled WGS sequence"/>
</dbReference>
<dbReference type="SMART" id="SM01099">
    <property type="entry name" value="CPW_WPC"/>
    <property type="match status" value="1"/>
</dbReference>
<dbReference type="Pfam" id="PF07970">
    <property type="entry name" value="COPIIcoated_ERV"/>
    <property type="match status" value="1"/>
</dbReference>
<dbReference type="InterPro" id="IPR012936">
    <property type="entry name" value="Erv_C"/>
</dbReference>
<dbReference type="EMBL" id="JAGTXO010000002">
    <property type="protein sequence ID" value="KAG8469952.1"/>
    <property type="molecule type" value="Genomic_DNA"/>
</dbReference>
<evidence type="ECO:0000313" key="9">
    <source>
        <dbReference type="Proteomes" id="UP000751190"/>
    </source>
</evidence>
<gene>
    <name evidence="8" type="ORF">KFE25_006407</name>
</gene>
<dbReference type="Pfam" id="PF09717">
    <property type="entry name" value="CPW_WPC"/>
    <property type="match status" value="1"/>
</dbReference>
<dbReference type="PANTHER" id="PTHR10984:SF25">
    <property type="entry name" value="ENDOPLASMIC RETICULUM-GOLGI INTERMEDIATE COMPARTMENT PROTEIN 3"/>
    <property type="match status" value="1"/>
</dbReference>
<feature type="region of interest" description="Disordered" evidence="6">
    <location>
        <begin position="411"/>
        <end position="430"/>
    </location>
</feature>
<evidence type="ECO:0000256" key="2">
    <source>
        <dbReference type="ARBA" id="ARBA00005648"/>
    </source>
</evidence>
<feature type="domain" description="CPW-WPC" evidence="7">
    <location>
        <begin position="160"/>
        <end position="221"/>
    </location>
</feature>
<keyword evidence="3" id="KW-0812">Transmembrane</keyword>
<dbReference type="GO" id="GO:0005783">
    <property type="term" value="C:endoplasmic reticulum"/>
    <property type="evidence" value="ECO:0007669"/>
    <property type="project" value="TreeGrafter"/>
</dbReference>
<organism evidence="8 9">
    <name type="scientific">Diacronema lutheri</name>
    <name type="common">Unicellular marine alga</name>
    <name type="synonym">Monochrysis lutheri</name>
    <dbReference type="NCBI Taxonomy" id="2081491"/>
    <lineage>
        <taxon>Eukaryota</taxon>
        <taxon>Haptista</taxon>
        <taxon>Haptophyta</taxon>
        <taxon>Pavlovophyceae</taxon>
        <taxon>Pavlovales</taxon>
        <taxon>Pavlovaceae</taxon>
        <taxon>Diacronema</taxon>
    </lineage>
</organism>
<keyword evidence="9" id="KW-1185">Reference proteome</keyword>
<dbReference type="InterPro" id="IPR045888">
    <property type="entry name" value="Erv"/>
</dbReference>
<dbReference type="InterPro" id="IPR006387">
    <property type="entry name" value="CPW_WPC_dom"/>
</dbReference>
<evidence type="ECO:0000259" key="7">
    <source>
        <dbReference type="SMART" id="SM01099"/>
    </source>
</evidence>
<dbReference type="AlphaFoldDB" id="A0A8J5XWT4"/>
<evidence type="ECO:0000256" key="3">
    <source>
        <dbReference type="ARBA" id="ARBA00022692"/>
    </source>
</evidence>
<dbReference type="InterPro" id="IPR039542">
    <property type="entry name" value="Erv_N"/>
</dbReference>
<sequence>MTGALAGLDLFAKTDERVRERTALGGAITVACVVVLVLSAAEELALMRAVERSTRFSAFTSRERRSRMQVHLEMWFPALGCNDLVVDVTDDSGSQTTHMTSATFTKERTDGEGRALGGDGARPVGPVELPSLGMGLRRKIDSLALALHEVSVARACSPGCTRDVRSPCPLRWTAGASGECVAPAWYAGPCAGTVRFAPAGVASELIAEMVDECEVDWPCTPPRVLGADAPPQWAADVPASSPTLRAPSVSAAQLEAHLRAARRVLRALANASLFTPPERAQTSAGKDGHVTDGASASASASAHVPAAGASARRVLFAGPSEGGNATPSQSSAGAADAGEAAARAGAEVGADAAGAAAAGAAAADTPVALARAVDAAGVGVAGAGVASAGAASIAGPAGMAGAAGTSAAGTGAVHAPARQSSEPPGAEAGMAEGAGALRGALALSTMARAASAQLGPLLGTLRAAPSALALTAADEGALRELDALLSAAGEPARADAGLLRSSGVQAAASASADEARDSAASAHGASASARERSRAESSGRDAGAMQRAEYAMPADARAALVAAVDAARRALDGLDARHGARRAHALHCVFASIEQLGAQLGAASREHTGALATLAEPATHADPAHDALLRARERFDALFTVVQREMNSTASAAVRAGAGQPLSARWTDGTAAGIAAEAAEAHVPGALALGWVDARLAELEASLIDSLHAAVRGLDAHRRVEGCTLAGAVTVGFAPGRLSITPGYRHGLVRASRAHHAASRRAPSPSRAGARRARRESLASHWWNASHVVRRLSIGEAFPGQRAPLERAALLTRAPSDVRYGLTVVPTEYEDARTSNTEFGPSLSFEYSATRHVHELGCDSAHDRLPGVHFAWEISPLKLRIVDSAKWSASACAVRLLSIGGNLFVVGQVVDRLLHLVVRLRLGGRREA</sequence>
<name>A0A8J5XWT4_DIALT</name>
<keyword evidence="5" id="KW-0472">Membrane</keyword>
<comment type="caution">
    <text evidence="8">The sequence shown here is derived from an EMBL/GenBank/DDBJ whole genome shotgun (WGS) entry which is preliminary data.</text>
</comment>
<comment type="subcellular location">
    <subcellularLocation>
        <location evidence="1">Membrane</location>
        <topology evidence="1">Multi-pass membrane protein</topology>
    </subcellularLocation>
</comment>
<feature type="region of interest" description="Disordered" evidence="6">
    <location>
        <begin position="276"/>
        <end position="301"/>
    </location>
</feature>
<feature type="compositionally biased region" description="Low complexity" evidence="6">
    <location>
        <begin position="510"/>
        <end position="528"/>
    </location>
</feature>
<evidence type="ECO:0000256" key="6">
    <source>
        <dbReference type="SAM" id="MobiDB-lite"/>
    </source>
</evidence>
<feature type="compositionally biased region" description="Basic and acidic residues" evidence="6">
    <location>
        <begin position="529"/>
        <end position="539"/>
    </location>
</feature>
<dbReference type="GO" id="GO:0016020">
    <property type="term" value="C:membrane"/>
    <property type="evidence" value="ECO:0007669"/>
    <property type="project" value="UniProtKB-SubCell"/>
</dbReference>
<feature type="region of interest" description="Disordered" evidence="6">
    <location>
        <begin position="752"/>
        <end position="771"/>
    </location>
</feature>
<evidence type="ECO:0000256" key="5">
    <source>
        <dbReference type="ARBA" id="ARBA00023136"/>
    </source>
</evidence>
<evidence type="ECO:0000313" key="8">
    <source>
        <dbReference type="EMBL" id="KAG8469952.1"/>
    </source>
</evidence>
<evidence type="ECO:0000256" key="1">
    <source>
        <dbReference type="ARBA" id="ARBA00004141"/>
    </source>
</evidence>
<feature type="region of interest" description="Disordered" evidence="6">
    <location>
        <begin position="510"/>
        <end position="545"/>
    </location>
</feature>